<reference evidence="5" key="1">
    <citation type="submission" date="2022-08" db="EMBL/GenBank/DDBJ databases">
        <title>Novel Bdellovibrio Species Isolated from Svalbard: Designation Bdellovibrio svalbardensis.</title>
        <authorList>
            <person name="Mitchell R.J."/>
            <person name="Choi S.Y."/>
        </authorList>
    </citation>
    <scope>NUCLEOTIDE SEQUENCE</scope>
    <source>
        <strain evidence="5">PAP01</strain>
    </source>
</reference>
<evidence type="ECO:0000256" key="1">
    <source>
        <dbReference type="ARBA" id="ARBA00008416"/>
    </source>
</evidence>
<dbReference type="InterPro" id="IPR003829">
    <property type="entry name" value="Pirin_N_dom"/>
</dbReference>
<dbReference type="InterPro" id="IPR014710">
    <property type="entry name" value="RmlC-like_jellyroll"/>
</dbReference>
<protein>
    <submittedName>
        <fullName evidence="5">Pirin family protein</fullName>
    </submittedName>
</protein>
<gene>
    <name evidence="5" type="ORF">NWE73_04055</name>
</gene>
<dbReference type="InterPro" id="IPR041602">
    <property type="entry name" value="Quercetinase_C"/>
</dbReference>
<feature type="domain" description="Quercetin 2,3-dioxygenase C-terminal cupin" evidence="4">
    <location>
        <begin position="147"/>
        <end position="232"/>
    </location>
</feature>
<dbReference type="PANTHER" id="PTHR43212:SF3">
    <property type="entry name" value="QUERCETIN 2,3-DIOXYGENASE"/>
    <property type="match status" value="1"/>
</dbReference>
<dbReference type="Pfam" id="PF02678">
    <property type="entry name" value="Pirin"/>
    <property type="match status" value="1"/>
</dbReference>
<proteinExistence type="inferred from homology"/>
<dbReference type="InterPro" id="IPR012093">
    <property type="entry name" value="Pirin"/>
</dbReference>
<evidence type="ECO:0000259" key="4">
    <source>
        <dbReference type="Pfam" id="PF17954"/>
    </source>
</evidence>
<evidence type="ECO:0000313" key="5">
    <source>
        <dbReference type="EMBL" id="MDG0815524.1"/>
    </source>
</evidence>
<dbReference type="EMBL" id="JANRMI010000001">
    <property type="protein sequence ID" value="MDG0815524.1"/>
    <property type="molecule type" value="Genomic_DNA"/>
</dbReference>
<evidence type="ECO:0000259" key="3">
    <source>
        <dbReference type="Pfam" id="PF02678"/>
    </source>
</evidence>
<dbReference type="RefSeq" id="WP_277576999.1">
    <property type="nucleotide sequence ID" value="NZ_JANRMI010000001.1"/>
</dbReference>
<dbReference type="InterPro" id="IPR011051">
    <property type="entry name" value="RmlC_Cupin_sf"/>
</dbReference>
<dbReference type="CDD" id="cd20311">
    <property type="entry name" value="cupin_Yhhw_C"/>
    <property type="match status" value="1"/>
</dbReference>
<evidence type="ECO:0000313" key="6">
    <source>
        <dbReference type="Proteomes" id="UP001152321"/>
    </source>
</evidence>
<dbReference type="SUPFAM" id="SSF51182">
    <property type="entry name" value="RmlC-like cupins"/>
    <property type="match status" value="1"/>
</dbReference>
<dbReference type="CDD" id="cd02910">
    <property type="entry name" value="cupin_Yhhw_N"/>
    <property type="match status" value="1"/>
</dbReference>
<sequence>MMLLRASHERGFAEFGGWLRSFHTFSFSDYYDPKFMGFRDLRVINQDWIAKDSGFPTHPHRDMEIITYVLKGAVEHRDSLGSVGQIKAGEIQVMHAGTGIRHSESNPSKTDELQLFQIWIQPDTVGVAPGYTQQSFRKEEKLNVLRLLVSKDGREDSQKIHQDVDLYASVLEAGKTLEFKLRPERGVWVQLAEGQIEVNGEVLNAGDGLAIQDEDLVKIKANKETEFLLFDLR</sequence>
<keyword evidence="6" id="KW-1185">Reference proteome</keyword>
<dbReference type="PANTHER" id="PTHR43212">
    <property type="entry name" value="QUERCETIN 2,3-DIOXYGENASE"/>
    <property type="match status" value="1"/>
</dbReference>
<evidence type="ECO:0000256" key="2">
    <source>
        <dbReference type="RuleBase" id="RU003457"/>
    </source>
</evidence>
<feature type="domain" description="Pirin N-terminal" evidence="3">
    <location>
        <begin position="14"/>
        <end position="120"/>
    </location>
</feature>
<comment type="caution">
    <text evidence="5">The sequence shown here is derived from an EMBL/GenBank/DDBJ whole genome shotgun (WGS) entry which is preliminary data.</text>
</comment>
<dbReference type="PIRSF" id="PIRSF006232">
    <property type="entry name" value="Pirin"/>
    <property type="match status" value="1"/>
</dbReference>
<name>A0ABT6DHY0_9BACT</name>
<organism evidence="5 6">
    <name type="scientific">Bdellovibrio svalbardensis</name>
    <dbReference type="NCBI Taxonomy" id="2972972"/>
    <lineage>
        <taxon>Bacteria</taxon>
        <taxon>Pseudomonadati</taxon>
        <taxon>Bdellovibrionota</taxon>
        <taxon>Bdellovibrionia</taxon>
        <taxon>Bdellovibrionales</taxon>
        <taxon>Pseudobdellovibrionaceae</taxon>
        <taxon>Bdellovibrio</taxon>
    </lineage>
</organism>
<comment type="similarity">
    <text evidence="1 2">Belongs to the pirin family.</text>
</comment>
<accession>A0ABT6DHY0</accession>
<dbReference type="Proteomes" id="UP001152321">
    <property type="component" value="Unassembled WGS sequence"/>
</dbReference>
<dbReference type="Pfam" id="PF17954">
    <property type="entry name" value="Pirin_C_2"/>
    <property type="match status" value="1"/>
</dbReference>
<dbReference type="Gene3D" id="2.60.120.10">
    <property type="entry name" value="Jelly Rolls"/>
    <property type="match status" value="2"/>
</dbReference>